<keyword evidence="2" id="KW-1185">Reference proteome</keyword>
<dbReference type="Pfam" id="PF11103">
    <property type="entry name" value="DUF2887"/>
    <property type="match status" value="1"/>
</dbReference>
<reference evidence="1 2" key="1">
    <citation type="journal article" date="2013" name="Genome Biol. Evol.">
        <title>Genomes of Stigonematalean cyanobacteria (subsection V) and the evolution of oxygenic photosynthesis from prokaryotes to plastids.</title>
        <authorList>
            <person name="Dagan T."/>
            <person name="Roettger M."/>
            <person name="Stucken K."/>
            <person name="Landan G."/>
            <person name="Koch R."/>
            <person name="Major P."/>
            <person name="Gould S.B."/>
            <person name="Goremykin V.V."/>
            <person name="Rippka R."/>
            <person name="Tandeau de Marsac N."/>
            <person name="Gugger M."/>
            <person name="Lockhart P.J."/>
            <person name="Allen J.F."/>
            <person name="Brune I."/>
            <person name="Maus I."/>
            <person name="Puhler A."/>
            <person name="Martin W.F."/>
        </authorList>
    </citation>
    <scope>NUCLEOTIDE SEQUENCE [LARGE SCALE GENOMIC DNA]</scope>
    <source>
        <strain evidence="1 2">PCC 7110</strain>
    </source>
</reference>
<protein>
    <recommendedName>
        <fullName evidence="3">Flagellar assembly protein H</fullName>
    </recommendedName>
</protein>
<dbReference type="InterPro" id="IPR010106">
    <property type="entry name" value="RpnA"/>
</dbReference>
<organism evidence="1 2">
    <name type="scientific">Scytonema hofmannii PCC 7110</name>
    <dbReference type="NCBI Taxonomy" id="128403"/>
    <lineage>
        <taxon>Bacteria</taxon>
        <taxon>Bacillati</taxon>
        <taxon>Cyanobacteriota</taxon>
        <taxon>Cyanophyceae</taxon>
        <taxon>Nostocales</taxon>
        <taxon>Scytonemataceae</taxon>
        <taxon>Scytonema</taxon>
    </lineage>
</organism>
<proteinExistence type="predicted"/>
<dbReference type="RefSeq" id="WP_017749218.1">
    <property type="nucleotide sequence ID" value="NZ_KQ976354.1"/>
</dbReference>
<comment type="caution">
    <text evidence="1">The sequence shown here is derived from an EMBL/GenBank/DDBJ whole genome shotgun (WGS) entry which is preliminary data.</text>
</comment>
<dbReference type="Proteomes" id="UP000076925">
    <property type="component" value="Unassembled WGS sequence"/>
</dbReference>
<evidence type="ECO:0008006" key="3">
    <source>
        <dbReference type="Google" id="ProtNLM"/>
    </source>
</evidence>
<dbReference type="PANTHER" id="PTHR35586:SF2">
    <property type="entry name" value="SLL1542 PROTEIN"/>
    <property type="match status" value="1"/>
</dbReference>
<dbReference type="AlphaFoldDB" id="A0A139XDN7"/>
<dbReference type="NCBIfam" id="TIGR01784">
    <property type="entry name" value="T_den_put_tspse"/>
    <property type="match status" value="1"/>
</dbReference>
<gene>
    <name evidence="1" type="ORF">WA1_11820</name>
</gene>
<name>A0A139XDN7_9CYAN</name>
<sequence>MTADPLFYEIFKEIPEFFFELIGQPGKDPSIYKFSAPEIKQRGFRLDGLLSTPEAYSDEPIYFIEAQSYKDDNFYNQLAAKIILYLTQYQPSNEEWYAVVIYDTKSNEGNFPGYLNFFLPNLRCFYLDELAKIPNQPLAVGVMRLIVEKKSQEKTGELARQLLGQAQEELTDTALEKKVLEFIKAVVIDKFVNLSREELEAMLNLGSLRKSKVYQEAFEEGMLETKLKTIPKLMKLGWSIEQIAEFLELDVETVRKNTQQ</sequence>
<dbReference type="STRING" id="128403.WA1_11820"/>
<dbReference type="EMBL" id="ANNX02000016">
    <property type="protein sequence ID" value="KYC42809.1"/>
    <property type="molecule type" value="Genomic_DNA"/>
</dbReference>
<dbReference type="PANTHER" id="PTHR35586">
    <property type="entry name" value="SLL1691 PROTEIN"/>
    <property type="match status" value="1"/>
</dbReference>
<evidence type="ECO:0000313" key="2">
    <source>
        <dbReference type="Proteomes" id="UP000076925"/>
    </source>
</evidence>
<evidence type="ECO:0000313" key="1">
    <source>
        <dbReference type="EMBL" id="KYC42809.1"/>
    </source>
</evidence>
<accession>A0A139XDN7</accession>
<dbReference type="OrthoDB" id="468313at2"/>
<dbReference type="InterPro" id="IPR022573">
    <property type="entry name" value="DUF2887"/>
</dbReference>